<dbReference type="Proteomes" id="UP000651050">
    <property type="component" value="Unassembled WGS sequence"/>
</dbReference>
<dbReference type="PROSITE" id="PS51318">
    <property type="entry name" value="TAT"/>
    <property type="match status" value="1"/>
</dbReference>
<feature type="domain" description="PhoD-like phosphatase metallophosphatase" evidence="1">
    <location>
        <begin position="146"/>
        <end position="491"/>
    </location>
</feature>
<evidence type="ECO:0000313" key="3">
    <source>
        <dbReference type="EMBL" id="MBG9386692.1"/>
    </source>
</evidence>
<evidence type="ECO:0000259" key="1">
    <source>
        <dbReference type="Pfam" id="PF09423"/>
    </source>
</evidence>
<comment type="caution">
    <text evidence="3">The sequence shown here is derived from an EMBL/GenBank/DDBJ whole genome shotgun (WGS) entry which is preliminary data.</text>
</comment>
<dbReference type="InterPro" id="IPR032093">
    <property type="entry name" value="PhoD_N"/>
</dbReference>
<reference evidence="3" key="1">
    <citation type="submission" date="2020-11" db="EMBL/GenBank/DDBJ databases">
        <title>Bacterial whole genome sequence for Caenimonas sp. DR4.4.</title>
        <authorList>
            <person name="Le V."/>
            <person name="Ko S.-R."/>
            <person name="Ahn C.-Y."/>
            <person name="Oh H.-M."/>
        </authorList>
    </citation>
    <scope>NUCLEOTIDE SEQUENCE</scope>
    <source>
        <strain evidence="3">DR4.4</strain>
    </source>
</reference>
<dbReference type="InterPro" id="IPR006311">
    <property type="entry name" value="TAT_signal"/>
</dbReference>
<dbReference type="Pfam" id="PF09423">
    <property type="entry name" value="PhoD"/>
    <property type="match status" value="1"/>
</dbReference>
<dbReference type="SUPFAM" id="SSF56300">
    <property type="entry name" value="Metallo-dependent phosphatases"/>
    <property type="match status" value="1"/>
</dbReference>
<evidence type="ECO:0000259" key="2">
    <source>
        <dbReference type="Pfam" id="PF16655"/>
    </source>
</evidence>
<keyword evidence="4" id="KW-1185">Reference proteome</keyword>
<sequence>MKDFDTGIDRRSLLQWAGTAASTLWLPRAAWSQAAFAGDPFALGIASGSPLHDSVVLWTRLANVPPGADALTVQWEMAHDEGFTRIVQRGQAQALAALGHSVHVEAGGLEPDRWYFYRFMAGGATSPVGRTRTFPAPDAAVQSLRLAYASCQRWEHGYFSAYRHMREENLDAVVFLGDYIYEYPTASKPARTPPGTWVTTLADYRDRYALHKSEADLRAMHAACPWIVTWDDHEVQNDYAGLTPGDSGPQVADFAARRAAAYQAFYENMPVRASALTRALAGLQAGAEMRLYSRQRLGRLGSLIVLDDRQYRDAQVCSRGGKPGSSTLDPATCAAWNDPARTLLGAAQESWLDGTLAAAGEGWTIVAQQSLFGRRDFTAGPGQSLWNDGWDGYAAARTRFTQSLQKHRVANPVLLGGDVHENWVGHVMADYDRPDSATLGVELCGTSITSRSGGNAKTAERIAENPHFVFADAERKGYGVAEFTPSKLTATLRVVDDVTRPDTKIETLARFAVAAGSRRLERA</sequence>
<gene>
    <name evidence="3" type="ORF">I5803_01525</name>
</gene>
<dbReference type="InterPro" id="IPR018946">
    <property type="entry name" value="PhoD-like_MPP"/>
</dbReference>
<feature type="domain" description="Phospholipase D N-terminal" evidence="2">
    <location>
        <begin position="43"/>
        <end position="133"/>
    </location>
</feature>
<dbReference type="Gene3D" id="3.60.21.70">
    <property type="entry name" value="PhoD-like phosphatase"/>
    <property type="match status" value="1"/>
</dbReference>
<dbReference type="InterPro" id="IPR052900">
    <property type="entry name" value="Phospholipid_Metab_Enz"/>
</dbReference>
<organism evidence="3 4">
    <name type="scientific">Caenimonas aquaedulcis</name>
    <dbReference type="NCBI Taxonomy" id="2793270"/>
    <lineage>
        <taxon>Bacteria</taxon>
        <taxon>Pseudomonadati</taxon>
        <taxon>Pseudomonadota</taxon>
        <taxon>Betaproteobacteria</taxon>
        <taxon>Burkholderiales</taxon>
        <taxon>Comamonadaceae</taxon>
        <taxon>Caenimonas</taxon>
    </lineage>
</organism>
<dbReference type="RefSeq" id="WP_196984662.1">
    <property type="nucleotide sequence ID" value="NZ_JADWYS010000001.1"/>
</dbReference>
<dbReference type="Gene3D" id="2.60.40.380">
    <property type="entry name" value="Purple acid phosphatase-like, N-terminal"/>
    <property type="match status" value="1"/>
</dbReference>
<dbReference type="PANTHER" id="PTHR43606:SF2">
    <property type="entry name" value="ALKALINE PHOSPHATASE FAMILY PROTEIN (AFU_ORTHOLOGUE AFUA_5G03860)"/>
    <property type="match status" value="1"/>
</dbReference>
<dbReference type="InterPro" id="IPR029052">
    <property type="entry name" value="Metallo-depent_PP-like"/>
</dbReference>
<name>A0A931H183_9BURK</name>
<proteinExistence type="predicted"/>
<accession>A0A931H183</accession>
<dbReference type="PANTHER" id="PTHR43606">
    <property type="entry name" value="PHOSPHATASE, PUTATIVE (AFU_ORTHOLOGUE AFUA_6G08710)-RELATED"/>
    <property type="match status" value="1"/>
</dbReference>
<protein>
    <submittedName>
        <fullName evidence="3">Alkaline phosphatase D family protein</fullName>
    </submittedName>
</protein>
<dbReference type="EMBL" id="JADWYS010000001">
    <property type="protein sequence ID" value="MBG9386692.1"/>
    <property type="molecule type" value="Genomic_DNA"/>
</dbReference>
<evidence type="ECO:0000313" key="4">
    <source>
        <dbReference type="Proteomes" id="UP000651050"/>
    </source>
</evidence>
<dbReference type="CDD" id="cd07389">
    <property type="entry name" value="MPP_PhoD"/>
    <property type="match status" value="1"/>
</dbReference>
<dbReference type="Pfam" id="PF16655">
    <property type="entry name" value="PhoD_N"/>
    <property type="match status" value="1"/>
</dbReference>
<dbReference type="AlphaFoldDB" id="A0A931H183"/>
<dbReference type="InterPro" id="IPR038607">
    <property type="entry name" value="PhoD-like_sf"/>
</dbReference>